<sequence>LVENTSADFEVVGILPNQMTKGGSIDTTSLNDAYTIFGKENVFENILPFKKPIQNIPRQGVTFEGYWNSKMFTDTLIPITKELVTRISLIEGD</sequence>
<organism evidence="1 2">
    <name type="scientific">Enterococcus plantarum</name>
    <dbReference type="NCBI Taxonomy" id="1077675"/>
    <lineage>
        <taxon>Bacteria</taxon>
        <taxon>Bacillati</taxon>
        <taxon>Bacillota</taxon>
        <taxon>Bacilli</taxon>
        <taxon>Lactobacillales</taxon>
        <taxon>Enterococcaceae</taxon>
        <taxon>Enterococcus</taxon>
    </lineage>
</organism>
<protein>
    <submittedName>
        <fullName evidence="1">ATPase</fullName>
    </submittedName>
</protein>
<evidence type="ECO:0000313" key="2">
    <source>
        <dbReference type="Proteomes" id="UP000249828"/>
    </source>
</evidence>
<dbReference type="AlphaFoldDB" id="A0A2W4BAW6"/>
<dbReference type="Proteomes" id="UP000249828">
    <property type="component" value="Unassembled WGS sequence"/>
</dbReference>
<gene>
    <name evidence="1" type="ORF">CI088_16290</name>
</gene>
<accession>A0A2W4BAW6</accession>
<comment type="caution">
    <text evidence="1">The sequence shown here is derived from an EMBL/GenBank/DDBJ whole genome shotgun (WGS) entry which is preliminary data.</text>
</comment>
<keyword evidence="2" id="KW-1185">Reference proteome</keyword>
<dbReference type="EMBL" id="PIEU01000126">
    <property type="protein sequence ID" value="PZL69992.1"/>
    <property type="molecule type" value="Genomic_DNA"/>
</dbReference>
<reference evidence="1 2" key="1">
    <citation type="submission" date="2017-11" db="EMBL/GenBank/DDBJ databases">
        <title>Draft genome sequence of Enterococcus plantarum TRW2 strain isolated from lettuce.</title>
        <authorList>
            <person name="Kim E.B."/>
            <person name="Marco M.L."/>
            <person name="Williams T.R."/>
            <person name="You I.H."/>
        </authorList>
    </citation>
    <scope>NUCLEOTIDE SEQUENCE [LARGE SCALE GENOMIC DNA]</scope>
    <source>
        <strain evidence="1 2">TRW2</strain>
    </source>
</reference>
<dbReference type="Gene3D" id="3.40.50.300">
    <property type="entry name" value="P-loop containing nucleotide triphosphate hydrolases"/>
    <property type="match status" value="1"/>
</dbReference>
<dbReference type="InterPro" id="IPR027417">
    <property type="entry name" value="P-loop_NTPase"/>
</dbReference>
<evidence type="ECO:0000313" key="1">
    <source>
        <dbReference type="EMBL" id="PZL69992.1"/>
    </source>
</evidence>
<name>A0A2W4BAW6_9ENTE</name>
<feature type="non-terminal residue" evidence="1">
    <location>
        <position position="1"/>
    </location>
</feature>
<proteinExistence type="predicted"/>